<dbReference type="Proteomes" id="UP000252023">
    <property type="component" value="Chromosome"/>
</dbReference>
<dbReference type="InterPro" id="IPR036188">
    <property type="entry name" value="FAD/NAD-bd_sf"/>
</dbReference>
<dbReference type="InterPro" id="IPR002938">
    <property type="entry name" value="FAD-bd"/>
</dbReference>
<accession>A0A344PJC3</accession>
<dbReference type="Pfam" id="PF01494">
    <property type="entry name" value="FAD_binding_3"/>
    <property type="match status" value="1"/>
</dbReference>
<protein>
    <submittedName>
        <fullName evidence="2">FAD-dependent oxidoreductase</fullName>
    </submittedName>
</protein>
<dbReference type="OrthoDB" id="5652862at2"/>
<name>A0A344PJC3_9RHOB</name>
<dbReference type="RefSeq" id="WP_114075793.1">
    <property type="nucleotide sequence ID" value="NZ_CP030918.1"/>
</dbReference>
<dbReference type="SUPFAM" id="SSF51905">
    <property type="entry name" value="FAD/NAD(P)-binding domain"/>
    <property type="match status" value="1"/>
</dbReference>
<evidence type="ECO:0000313" key="2">
    <source>
        <dbReference type="EMBL" id="AXC49478.1"/>
    </source>
</evidence>
<dbReference type="AlphaFoldDB" id="A0A344PJC3"/>
<dbReference type="PANTHER" id="PTHR42685">
    <property type="entry name" value="GERANYLGERANYL DIPHOSPHATE REDUCTASE"/>
    <property type="match status" value="1"/>
</dbReference>
<keyword evidence="3" id="KW-1185">Reference proteome</keyword>
<dbReference type="Gene3D" id="3.50.50.60">
    <property type="entry name" value="FAD/NAD(P)-binding domain"/>
    <property type="match status" value="1"/>
</dbReference>
<dbReference type="EMBL" id="CP030918">
    <property type="protein sequence ID" value="AXC49478.1"/>
    <property type="molecule type" value="Genomic_DNA"/>
</dbReference>
<dbReference type="KEGG" id="pars:DRW48_07060"/>
<dbReference type="GO" id="GO:0071949">
    <property type="term" value="F:FAD binding"/>
    <property type="evidence" value="ECO:0007669"/>
    <property type="project" value="InterPro"/>
</dbReference>
<dbReference type="InterPro" id="IPR050407">
    <property type="entry name" value="Geranylgeranyl_reductase"/>
</dbReference>
<feature type="domain" description="FAD-binding" evidence="1">
    <location>
        <begin position="3"/>
        <end position="130"/>
    </location>
</feature>
<gene>
    <name evidence="2" type="ORF">DRW48_07060</name>
</gene>
<sequence>MPSVLVIGGGLAGAAAATHLARAGCEVLLLERERGPHDKVCGEFLSFEAQDELRDLGVDLQALGAVPINRVALAYKQAETATPLDFTGLSLSRRVLDEAVLARAIAAGAQVRRGVRATTLERSGGGWSVTTDTGETIKAQAVFLATGKHDLRGWRRPSGPQPDLLGFKIYWRLAGPCSLGSTVELHLFPSGYAGLQMVEGGRANLCLVVHKAAFAALGGKWEALVTHLRETCPSLAARLSGAAPCLPRPLAIAAIPYGLVQRHSEGVWRLGDQAAVIPSFTGEGMSLALHSARHAVEWFEAGRSAEDYQRKLARDLAGQVRRSTLASRALVAPIPQGLIGRLLTPMLMRRTLRTTRIRPSVRAGLADLSS</sequence>
<evidence type="ECO:0000259" key="1">
    <source>
        <dbReference type="Pfam" id="PF01494"/>
    </source>
</evidence>
<proteinExistence type="predicted"/>
<evidence type="ECO:0000313" key="3">
    <source>
        <dbReference type="Proteomes" id="UP000252023"/>
    </source>
</evidence>
<organism evidence="2 3">
    <name type="scientific">Paracoccus suum</name>
    <dbReference type="NCBI Taxonomy" id="2259340"/>
    <lineage>
        <taxon>Bacteria</taxon>
        <taxon>Pseudomonadati</taxon>
        <taxon>Pseudomonadota</taxon>
        <taxon>Alphaproteobacteria</taxon>
        <taxon>Rhodobacterales</taxon>
        <taxon>Paracoccaceae</taxon>
        <taxon>Paracoccus</taxon>
    </lineage>
</organism>
<dbReference type="PANTHER" id="PTHR42685:SF22">
    <property type="entry name" value="CONDITIONED MEDIUM FACTOR RECEPTOR 1"/>
    <property type="match status" value="1"/>
</dbReference>
<reference evidence="3" key="1">
    <citation type="submission" date="2018-07" db="EMBL/GenBank/DDBJ databases">
        <title>Genome sequencing of Paracoccus sp. SC2-6.</title>
        <authorList>
            <person name="Heo J."/>
            <person name="Kim S.-J."/>
            <person name="Kwon S.-W."/>
        </authorList>
    </citation>
    <scope>NUCLEOTIDE SEQUENCE [LARGE SCALE GENOMIC DNA]</scope>
    <source>
        <strain evidence="3">SC2-6</strain>
    </source>
</reference>